<dbReference type="Proteomes" id="UP001589734">
    <property type="component" value="Unassembled WGS sequence"/>
</dbReference>
<dbReference type="RefSeq" id="WP_379686473.1">
    <property type="nucleotide sequence ID" value="NZ_JBHLYW010000009.1"/>
</dbReference>
<accession>A0ABV6BR07</accession>
<comment type="caution">
    <text evidence="1">The sequence shown here is derived from an EMBL/GenBank/DDBJ whole genome shotgun (WGS) entry which is preliminary data.</text>
</comment>
<dbReference type="EMBL" id="JBHLYW010000009">
    <property type="protein sequence ID" value="MFC0077870.1"/>
    <property type="molecule type" value="Genomic_DNA"/>
</dbReference>
<protein>
    <submittedName>
        <fullName evidence="1">Uncharacterized protein</fullName>
    </submittedName>
</protein>
<sequence length="72" mass="8258">MKNLKLIKIFLQRWQSVQTVSLKEQVAAMNWQWHFFTALAISTNSFAQRTGGGDELAMAFDLRYASKESAVF</sequence>
<organism evidence="1 2">
    <name type="scientific">Flavobacterium procerum</name>
    <dbReference type="NCBI Taxonomy" id="1455569"/>
    <lineage>
        <taxon>Bacteria</taxon>
        <taxon>Pseudomonadati</taxon>
        <taxon>Bacteroidota</taxon>
        <taxon>Flavobacteriia</taxon>
        <taxon>Flavobacteriales</taxon>
        <taxon>Flavobacteriaceae</taxon>
        <taxon>Flavobacterium</taxon>
    </lineage>
</organism>
<evidence type="ECO:0000313" key="2">
    <source>
        <dbReference type="Proteomes" id="UP001589734"/>
    </source>
</evidence>
<gene>
    <name evidence="1" type="ORF">ACFFLS_12540</name>
</gene>
<keyword evidence="2" id="KW-1185">Reference proteome</keyword>
<proteinExistence type="predicted"/>
<name>A0ABV6BR07_9FLAO</name>
<reference evidence="1 2" key="1">
    <citation type="submission" date="2024-09" db="EMBL/GenBank/DDBJ databases">
        <authorList>
            <person name="Sun Q."/>
            <person name="Mori K."/>
        </authorList>
    </citation>
    <scope>NUCLEOTIDE SEQUENCE [LARGE SCALE GENOMIC DNA]</scope>
    <source>
        <strain evidence="1 2">CGMCC 1.12926</strain>
    </source>
</reference>
<evidence type="ECO:0000313" key="1">
    <source>
        <dbReference type="EMBL" id="MFC0077870.1"/>
    </source>
</evidence>